<accession>A0A975K2X2</accession>
<feature type="domain" description="SMP-30/Gluconolactonase/LRE-like region" evidence="2">
    <location>
        <begin position="52"/>
        <end position="246"/>
    </location>
</feature>
<dbReference type="Proteomes" id="UP000682202">
    <property type="component" value="Chromosome"/>
</dbReference>
<dbReference type="InterPro" id="IPR013658">
    <property type="entry name" value="SGL"/>
</dbReference>
<dbReference type="PANTHER" id="PTHR10426">
    <property type="entry name" value="STRICTOSIDINE SYNTHASE-RELATED"/>
    <property type="match status" value="1"/>
</dbReference>
<dbReference type="SUPFAM" id="SSF63829">
    <property type="entry name" value="Calcium-dependent phosphotriesterase"/>
    <property type="match status" value="1"/>
</dbReference>
<evidence type="ECO:0000259" key="2">
    <source>
        <dbReference type="Pfam" id="PF08450"/>
    </source>
</evidence>
<dbReference type="KEGG" id="mspg:F6B93_12145"/>
<proteinExistence type="predicted"/>
<gene>
    <name evidence="3" type="ORF">F6B93_12145</name>
</gene>
<sequence length="331" mass="35572">MRPAKPPLRPVRWQPPPSKPLPQPDLQHAVTVVGVPGYAPEDVVVDGGGNVWTGVDDGRLLRIAGDGAEVQVVADTGGRPLGLAVGHDGRILVCDSHRGLLRCDPKTGKLETLVSDVAGRPLMLCSNVIESTDGTIYFTESTDRFGYENYKGAVLEARGGGSLFRRDTDGTVDVLASGLNFANGVMLTDDESAVVFAESMSARLSKYWLTGDRAGSITELVTELPGYPDNIALGSDGRVWAALVSERNRLSEWLSPRAPTLRKLLWRLPYRWMPDPKSTVWAIAFDPDDGRVLAQLHTVHPAFGLVTGVAEAQGRLWLGCIGAPAVGCIDL</sequence>
<evidence type="ECO:0000256" key="1">
    <source>
        <dbReference type="SAM" id="MobiDB-lite"/>
    </source>
</evidence>
<evidence type="ECO:0000313" key="4">
    <source>
        <dbReference type="Proteomes" id="UP000682202"/>
    </source>
</evidence>
<dbReference type="InterPro" id="IPR011042">
    <property type="entry name" value="6-blade_b-propeller_TolB-like"/>
</dbReference>
<feature type="region of interest" description="Disordered" evidence="1">
    <location>
        <begin position="1"/>
        <end position="23"/>
    </location>
</feature>
<dbReference type="RefSeq" id="WP_211699444.1">
    <property type="nucleotide sequence ID" value="NZ_CP046600.1"/>
</dbReference>
<organism evidence="3 4">
    <name type="scientific">Mycobacterium spongiae</name>
    <dbReference type="NCBI Taxonomy" id="886343"/>
    <lineage>
        <taxon>Bacteria</taxon>
        <taxon>Bacillati</taxon>
        <taxon>Actinomycetota</taxon>
        <taxon>Actinomycetes</taxon>
        <taxon>Mycobacteriales</taxon>
        <taxon>Mycobacteriaceae</taxon>
        <taxon>Mycobacterium</taxon>
    </lineage>
</organism>
<dbReference type="Gene3D" id="2.120.10.30">
    <property type="entry name" value="TolB, C-terminal domain"/>
    <property type="match status" value="1"/>
</dbReference>
<keyword evidence="4" id="KW-1185">Reference proteome</keyword>
<protein>
    <submittedName>
        <fullName evidence="3">SMP-30/gluconolactonase/LRE family protein</fullName>
    </submittedName>
</protein>
<dbReference type="AlphaFoldDB" id="A0A975K2X2"/>
<dbReference type="EMBL" id="CP046600">
    <property type="protein sequence ID" value="QUR69770.1"/>
    <property type="molecule type" value="Genomic_DNA"/>
</dbReference>
<dbReference type="PANTHER" id="PTHR10426:SF88">
    <property type="entry name" value="ADIPOCYTE PLASMA MEMBRANE-ASSOCIATED PROTEIN HEMOMUCIN-RELATED"/>
    <property type="match status" value="1"/>
</dbReference>
<reference evidence="3" key="1">
    <citation type="submission" date="2019-12" db="EMBL/GenBank/DDBJ databases">
        <title>Mycobacterium spongiae sp. nov.</title>
        <authorList>
            <person name="Stinear T."/>
        </authorList>
    </citation>
    <scope>NUCLEOTIDE SEQUENCE</scope>
    <source>
        <strain evidence="3">FSD4b-SM</strain>
    </source>
</reference>
<evidence type="ECO:0000313" key="3">
    <source>
        <dbReference type="EMBL" id="QUR69770.1"/>
    </source>
</evidence>
<dbReference type="GO" id="GO:0016787">
    <property type="term" value="F:hydrolase activity"/>
    <property type="evidence" value="ECO:0007669"/>
    <property type="project" value="TreeGrafter"/>
</dbReference>
<dbReference type="Pfam" id="PF08450">
    <property type="entry name" value="SGL"/>
    <property type="match status" value="1"/>
</dbReference>
<name>A0A975K2X2_9MYCO</name>